<dbReference type="PANTHER" id="PTHR33651">
    <property type="entry name" value="PROTEIN CBG06246"/>
    <property type="match status" value="1"/>
</dbReference>
<proteinExistence type="predicted"/>
<evidence type="ECO:0000313" key="1">
    <source>
        <dbReference type="Proteomes" id="UP000095282"/>
    </source>
</evidence>
<keyword evidence="1" id="KW-1185">Reference proteome</keyword>
<dbReference type="AlphaFoldDB" id="A0A1I7TFD9"/>
<reference evidence="2" key="1">
    <citation type="submission" date="2016-11" db="UniProtKB">
        <authorList>
            <consortium name="WormBaseParasite"/>
        </authorList>
    </citation>
    <scope>IDENTIFICATION</scope>
</reference>
<name>A0A1I7TFD9_9PELO</name>
<dbReference type="eggNOG" id="ENOG502TJV6">
    <property type="taxonomic scope" value="Eukaryota"/>
</dbReference>
<protein>
    <submittedName>
        <fullName evidence="2">Ubiquitin-like domain-containing protein</fullName>
    </submittedName>
</protein>
<dbReference type="PANTHER" id="PTHR33651:SF3">
    <property type="entry name" value="PHAGE PROTEIN"/>
    <property type="match status" value="1"/>
</dbReference>
<dbReference type="WBParaSite" id="Csp11.Scaffold600.g5394.t1">
    <property type="protein sequence ID" value="Csp11.Scaffold600.g5394.t1"/>
    <property type="gene ID" value="Csp11.Scaffold600.g5394"/>
</dbReference>
<organism evidence="1 2">
    <name type="scientific">Caenorhabditis tropicalis</name>
    <dbReference type="NCBI Taxonomy" id="1561998"/>
    <lineage>
        <taxon>Eukaryota</taxon>
        <taxon>Metazoa</taxon>
        <taxon>Ecdysozoa</taxon>
        <taxon>Nematoda</taxon>
        <taxon>Chromadorea</taxon>
        <taxon>Rhabditida</taxon>
        <taxon>Rhabditina</taxon>
        <taxon>Rhabditomorpha</taxon>
        <taxon>Rhabditoidea</taxon>
        <taxon>Rhabditidae</taxon>
        <taxon>Peloderinae</taxon>
        <taxon>Caenorhabditis</taxon>
    </lineage>
</organism>
<sequence length="403" mass="46005">MELFIVLHDHDGTPHKKFRAKFTKETNLDQLNAEIQKTWRIEIKDQQLFLDNGEEIFGLGERSLQSFGLNNGSTVVVKHVLLTNWRTYLEGVDEIRKLTSSGETSSRKRIAVQGRRQLSPLDDSDFFSIYPNLVKKRREIDNEINFLVHNSAKYLKRAIENYYKNYEVEIVQKPKKAAGVQHGFFVRVKNKSNGICKQYYAKTVGAQPKAEFAPGEKLKIDLIELFLYQLLSLIGFGAPEVHILPDSTNSDSVYLSTALNPGFRMASGYLVDELLENPKASKKETFISGEAQNQFNIIAGLLGLVDLLDNKGKYGMVERKTACDEREGGTVDVADLAQGPRIPKSTTTTSLKDYVERWELRKHIQEAKKLILENEAIRNTDNKNLPQFEFYLKQIEENLKNIQ</sequence>
<dbReference type="Proteomes" id="UP000095282">
    <property type="component" value="Unplaced"/>
</dbReference>
<accession>A0A1I7TFD9</accession>
<evidence type="ECO:0000313" key="2">
    <source>
        <dbReference type="WBParaSite" id="Csp11.Scaffold600.g5394.t1"/>
    </source>
</evidence>